<reference evidence="1 2" key="1">
    <citation type="submission" date="2021-06" db="EMBL/GenBank/DDBJ databases">
        <authorList>
            <person name="Palmer J.M."/>
        </authorList>
    </citation>
    <scope>NUCLEOTIDE SEQUENCE [LARGE SCALE GENOMIC DNA]</scope>
    <source>
        <strain evidence="1 2">CL_MEX2019</strain>
        <tissue evidence="1">Muscle</tissue>
    </source>
</reference>
<sequence>MHLWGNCAWKAVWGKRSASWDWYPEQHQQNIFWTAAAENWQTCLPAPETPESRVPQLGGLCLLLSGRRVHLEPQRKTPPPGRLSGSLAVSPVDFFQLSSGEHTRLDGSDVGPPTP</sequence>
<proteinExistence type="predicted"/>
<dbReference type="Proteomes" id="UP001352852">
    <property type="component" value="Unassembled WGS sequence"/>
</dbReference>
<comment type="caution">
    <text evidence="1">The sequence shown here is derived from an EMBL/GenBank/DDBJ whole genome shotgun (WGS) entry which is preliminary data.</text>
</comment>
<evidence type="ECO:0000313" key="2">
    <source>
        <dbReference type="Proteomes" id="UP001352852"/>
    </source>
</evidence>
<protein>
    <submittedName>
        <fullName evidence="1">Uncharacterized protein</fullName>
    </submittedName>
</protein>
<accession>A0ABU7DU97</accession>
<dbReference type="EMBL" id="JAHUTJ010033542">
    <property type="protein sequence ID" value="MED6277254.1"/>
    <property type="molecule type" value="Genomic_DNA"/>
</dbReference>
<gene>
    <name evidence="1" type="ORF">CHARACLAT_011326</name>
</gene>
<name>A0ABU7DU97_9TELE</name>
<keyword evidence="2" id="KW-1185">Reference proteome</keyword>
<organism evidence="1 2">
    <name type="scientific">Characodon lateralis</name>
    <dbReference type="NCBI Taxonomy" id="208331"/>
    <lineage>
        <taxon>Eukaryota</taxon>
        <taxon>Metazoa</taxon>
        <taxon>Chordata</taxon>
        <taxon>Craniata</taxon>
        <taxon>Vertebrata</taxon>
        <taxon>Euteleostomi</taxon>
        <taxon>Actinopterygii</taxon>
        <taxon>Neopterygii</taxon>
        <taxon>Teleostei</taxon>
        <taxon>Neoteleostei</taxon>
        <taxon>Acanthomorphata</taxon>
        <taxon>Ovalentaria</taxon>
        <taxon>Atherinomorphae</taxon>
        <taxon>Cyprinodontiformes</taxon>
        <taxon>Goodeidae</taxon>
        <taxon>Characodon</taxon>
    </lineage>
</organism>
<evidence type="ECO:0000313" key="1">
    <source>
        <dbReference type="EMBL" id="MED6277254.1"/>
    </source>
</evidence>